<dbReference type="InterPro" id="IPR036864">
    <property type="entry name" value="Zn2-C6_fun-type_DNA-bd_sf"/>
</dbReference>
<dbReference type="GO" id="GO:0000981">
    <property type="term" value="F:DNA-binding transcription factor activity, RNA polymerase II-specific"/>
    <property type="evidence" value="ECO:0007669"/>
    <property type="project" value="InterPro"/>
</dbReference>
<dbReference type="PROSITE" id="PS50048">
    <property type="entry name" value="ZN2_CY6_FUNGAL_2"/>
    <property type="match status" value="1"/>
</dbReference>
<dbReference type="OrthoDB" id="4835445at2759"/>
<dbReference type="AlphaFoldDB" id="A0A0L0N4Q0"/>
<feature type="non-terminal residue" evidence="5">
    <location>
        <position position="1"/>
    </location>
</feature>
<sequence>SRSGVSARSRSGCVTCRAKHAKCDETKPECIVCTSRGVECGGYARGVRWSTKHEKNERPTKDQTSNQSDAGSVSGSLTRFGSQSQSSTMSATSTSTSTSMPIILEPGYDAGDNGWELYQQFIFGTGPSLNLGWNNQFDSPVDNAERENYSQPYPQLSYSTPVSEAQISPVALTPTESADDILSVDSANYSLSPIQQQFESSAIPPTLTHLPTLLINYWFQEVCSVWSAYDSHINLNRTIATALWPNSEIVLTCLQGMSAAFLATKIPYMKQTSISMMKSATVAIKTELAVVKLCPRFISIPMSLLFSLFCVGTTICWLDAGQLGAPFLREAKALLWRVNRQKRSLCEEDRKFLKFFNKSWIYWRMLLAVVTYNDPQNRADEIDEIEDPGADDSPTAEPVQRDTDEVPHPWTGISTTASRLFTGAMNLCRSFRHKIKHQKGVTAHTLRIALGQIEEAKGIEEQLLRLDFESVEIVGETGDENTPCQHLVKAGEAYRLAALLHLYQTFPDLVALRLPRLLSENRNGQVTWDDWIIPLSLRLVKILEQLPPESGSKMVQPLLCVTASTGLRLNHPTAHPCTDSSLQQVSAAMKATGSGSQEDCDISEYISRLSQVHEAVDHFTTLTESCLEVGNARHFVLKRLNILETVLPPKPIIMAKSLVQAIWQAYDDEPPGTNSVHWVDIMEKQDLRSLFG</sequence>
<dbReference type="InterPro" id="IPR021858">
    <property type="entry name" value="Fun_TF"/>
</dbReference>
<dbReference type="GO" id="GO:0005634">
    <property type="term" value="C:nucleus"/>
    <property type="evidence" value="ECO:0007669"/>
    <property type="project" value="UniProtKB-SubCell"/>
</dbReference>
<reference evidence="5 6" key="1">
    <citation type="journal article" date="2015" name="BMC Genomics">
        <title>The genome of the truffle-parasite Tolypocladium ophioglossoides and the evolution of antifungal peptaibiotics.</title>
        <authorList>
            <person name="Quandt C.A."/>
            <person name="Bushley K.E."/>
            <person name="Spatafora J.W."/>
        </authorList>
    </citation>
    <scope>NUCLEOTIDE SEQUENCE [LARGE SCALE GENOMIC DNA]</scope>
    <source>
        <strain evidence="5 6">CBS 100239</strain>
    </source>
</reference>
<feature type="compositionally biased region" description="Low complexity" evidence="3">
    <location>
        <begin position="82"/>
        <end position="98"/>
    </location>
</feature>
<keyword evidence="6" id="KW-1185">Reference proteome</keyword>
<gene>
    <name evidence="5" type="ORF">TOPH_06334</name>
</gene>
<feature type="compositionally biased region" description="Basic and acidic residues" evidence="3">
    <location>
        <begin position="51"/>
        <end position="61"/>
    </location>
</feature>
<keyword evidence="2" id="KW-0539">Nucleus</keyword>
<proteinExistence type="predicted"/>
<feature type="region of interest" description="Disordered" evidence="3">
    <location>
        <begin position="51"/>
        <end position="98"/>
    </location>
</feature>
<dbReference type="GO" id="GO:0008270">
    <property type="term" value="F:zinc ion binding"/>
    <property type="evidence" value="ECO:0007669"/>
    <property type="project" value="InterPro"/>
</dbReference>
<dbReference type="SUPFAM" id="SSF57701">
    <property type="entry name" value="Zn2/Cys6 DNA-binding domain"/>
    <property type="match status" value="1"/>
</dbReference>
<evidence type="ECO:0000256" key="3">
    <source>
        <dbReference type="SAM" id="MobiDB-lite"/>
    </source>
</evidence>
<feature type="region of interest" description="Disordered" evidence="3">
    <location>
        <begin position="383"/>
        <end position="410"/>
    </location>
</feature>
<protein>
    <recommendedName>
        <fullName evidence="4">Zn(2)-C6 fungal-type domain-containing protein</fullName>
    </recommendedName>
</protein>
<evidence type="ECO:0000313" key="6">
    <source>
        <dbReference type="Proteomes" id="UP000036947"/>
    </source>
</evidence>
<dbReference type="PANTHER" id="PTHR37534">
    <property type="entry name" value="TRANSCRIPTIONAL ACTIVATOR PROTEIN UGA3"/>
    <property type="match status" value="1"/>
</dbReference>
<dbReference type="STRING" id="1163406.A0A0L0N4Q0"/>
<feature type="domain" description="Zn(2)-C6 fungal-type" evidence="4">
    <location>
        <begin position="12"/>
        <end position="40"/>
    </location>
</feature>
<organism evidence="5 6">
    <name type="scientific">Tolypocladium ophioglossoides (strain CBS 100239)</name>
    <name type="common">Snaketongue truffleclub</name>
    <name type="synonym">Elaphocordyceps ophioglossoides</name>
    <dbReference type="NCBI Taxonomy" id="1163406"/>
    <lineage>
        <taxon>Eukaryota</taxon>
        <taxon>Fungi</taxon>
        <taxon>Dikarya</taxon>
        <taxon>Ascomycota</taxon>
        <taxon>Pezizomycotina</taxon>
        <taxon>Sordariomycetes</taxon>
        <taxon>Hypocreomycetidae</taxon>
        <taxon>Hypocreales</taxon>
        <taxon>Ophiocordycipitaceae</taxon>
        <taxon>Tolypocladium</taxon>
    </lineage>
</organism>
<name>A0A0L0N4Q0_TOLOC</name>
<accession>A0A0L0N4Q0</accession>
<dbReference type="Pfam" id="PF00172">
    <property type="entry name" value="Zn_clus"/>
    <property type="match status" value="1"/>
</dbReference>
<dbReference type="Pfam" id="PF11951">
    <property type="entry name" value="Fungal_trans_2"/>
    <property type="match status" value="2"/>
</dbReference>
<comment type="caution">
    <text evidence="5">The sequence shown here is derived from an EMBL/GenBank/DDBJ whole genome shotgun (WGS) entry which is preliminary data.</text>
</comment>
<dbReference type="EMBL" id="LFRF01000021">
    <property type="protein sequence ID" value="KND89032.1"/>
    <property type="molecule type" value="Genomic_DNA"/>
</dbReference>
<dbReference type="PANTHER" id="PTHR37534:SF11">
    <property type="entry name" value="ZN(II)2CYS6 TRANSCRIPTION FACTOR (EUROFUNG)"/>
    <property type="match status" value="1"/>
</dbReference>
<dbReference type="Proteomes" id="UP000036947">
    <property type="component" value="Unassembled WGS sequence"/>
</dbReference>
<dbReference type="CDD" id="cd00067">
    <property type="entry name" value="GAL4"/>
    <property type="match status" value="1"/>
</dbReference>
<comment type="subcellular location">
    <subcellularLocation>
        <location evidence="1">Nucleus</location>
    </subcellularLocation>
</comment>
<evidence type="ECO:0000256" key="2">
    <source>
        <dbReference type="ARBA" id="ARBA00023242"/>
    </source>
</evidence>
<evidence type="ECO:0000313" key="5">
    <source>
        <dbReference type="EMBL" id="KND89032.1"/>
    </source>
</evidence>
<dbReference type="PROSITE" id="PS00463">
    <property type="entry name" value="ZN2_CY6_FUNGAL_1"/>
    <property type="match status" value="1"/>
</dbReference>
<dbReference type="InterPro" id="IPR001138">
    <property type="entry name" value="Zn2Cys6_DnaBD"/>
</dbReference>
<dbReference type="Gene3D" id="4.10.240.10">
    <property type="entry name" value="Zn(2)-C6 fungal-type DNA-binding domain"/>
    <property type="match status" value="1"/>
</dbReference>
<dbReference type="SMART" id="SM00066">
    <property type="entry name" value="GAL4"/>
    <property type="match status" value="1"/>
</dbReference>
<evidence type="ECO:0000259" key="4">
    <source>
        <dbReference type="PROSITE" id="PS50048"/>
    </source>
</evidence>
<feature type="compositionally biased region" description="Polar residues" evidence="3">
    <location>
        <begin position="62"/>
        <end position="81"/>
    </location>
</feature>
<dbReference type="GO" id="GO:0045944">
    <property type="term" value="P:positive regulation of transcription by RNA polymerase II"/>
    <property type="evidence" value="ECO:0007669"/>
    <property type="project" value="TreeGrafter"/>
</dbReference>
<evidence type="ECO:0000256" key="1">
    <source>
        <dbReference type="ARBA" id="ARBA00004123"/>
    </source>
</evidence>
<dbReference type="GO" id="GO:0000976">
    <property type="term" value="F:transcription cis-regulatory region binding"/>
    <property type="evidence" value="ECO:0007669"/>
    <property type="project" value="TreeGrafter"/>
</dbReference>